<evidence type="ECO:0000256" key="5">
    <source>
        <dbReference type="ARBA" id="ARBA00023157"/>
    </source>
</evidence>
<evidence type="ECO:0000256" key="6">
    <source>
        <dbReference type="SAM" id="MobiDB-lite"/>
    </source>
</evidence>
<dbReference type="SMART" id="SM00131">
    <property type="entry name" value="KU"/>
    <property type="match status" value="1"/>
</dbReference>
<dbReference type="MEROPS" id="I02.955"/>
<dbReference type="Pfam" id="PF00014">
    <property type="entry name" value="Kunitz_BPTI"/>
    <property type="match status" value="1"/>
</dbReference>
<dbReference type="PANTHER" id="PTHR10083:SF217">
    <property type="entry name" value="BOOPHILIN-H2"/>
    <property type="match status" value="1"/>
</dbReference>
<dbReference type="EMBL" id="JI173232">
    <property type="protein sequence ID" value="ADY46154.1"/>
    <property type="molecule type" value="mRNA"/>
</dbReference>
<keyword evidence="4" id="KW-0722">Serine protease inhibitor</keyword>
<accession>F1L7Q0</accession>
<feature type="non-terminal residue" evidence="8">
    <location>
        <position position="337"/>
    </location>
</feature>
<feature type="compositionally biased region" description="Acidic residues" evidence="6">
    <location>
        <begin position="192"/>
        <end position="203"/>
    </location>
</feature>
<feature type="region of interest" description="Disordered" evidence="6">
    <location>
        <begin position="318"/>
        <end position="337"/>
    </location>
</feature>
<keyword evidence="3" id="KW-0646">Protease inhibitor</keyword>
<dbReference type="InterPro" id="IPR050098">
    <property type="entry name" value="TFPI/VKTCI-like"/>
</dbReference>
<evidence type="ECO:0000313" key="8">
    <source>
        <dbReference type="EMBL" id="ADY46154.1"/>
    </source>
</evidence>
<name>F1L7Q0_ASCSU</name>
<dbReference type="AlphaFoldDB" id="F1L7Q0"/>
<dbReference type="SUPFAM" id="SSF57362">
    <property type="entry name" value="BPTI-like"/>
    <property type="match status" value="1"/>
</dbReference>
<dbReference type="GO" id="GO:0005615">
    <property type="term" value="C:extracellular space"/>
    <property type="evidence" value="ECO:0007669"/>
    <property type="project" value="TreeGrafter"/>
</dbReference>
<dbReference type="Gene3D" id="4.10.410.10">
    <property type="entry name" value="Pancreatic trypsin inhibitor Kunitz domain"/>
    <property type="match status" value="1"/>
</dbReference>
<feature type="region of interest" description="Disordered" evidence="6">
    <location>
        <begin position="137"/>
        <end position="163"/>
    </location>
</feature>
<feature type="domain" description="BPTI/Kunitz inhibitor" evidence="7">
    <location>
        <begin position="257"/>
        <end position="307"/>
    </location>
</feature>
<evidence type="ECO:0000256" key="4">
    <source>
        <dbReference type="ARBA" id="ARBA00022900"/>
    </source>
</evidence>
<evidence type="ECO:0000256" key="3">
    <source>
        <dbReference type="ARBA" id="ARBA00022690"/>
    </source>
</evidence>
<dbReference type="PANTHER" id="PTHR10083">
    <property type="entry name" value="KUNITZ-TYPE PROTEASE INHIBITOR-RELATED"/>
    <property type="match status" value="1"/>
</dbReference>
<reference evidence="8" key="1">
    <citation type="journal article" date="2011" name="Genome Res.">
        <title>Deep small RNA sequencing from the nematode Ascaris reveals conservation, functional diversification, and novel developmental profiles.</title>
        <authorList>
            <person name="Wang J."/>
            <person name="Czech B."/>
            <person name="Crunk A."/>
            <person name="Wallace A."/>
            <person name="Mitreva M."/>
            <person name="Hannon G.J."/>
            <person name="Davis R.E."/>
        </authorList>
    </citation>
    <scope>NUCLEOTIDE SEQUENCE</scope>
</reference>
<proteinExistence type="evidence at transcript level"/>
<evidence type="ECO:0000259" key="7">
    <source>
        <dbReference type="PROSITE" id="PS50279"/>
    </source>
</evidence>
<feature type="compositionally biased region" description="Polar residues" evidence="6">
    <location>
        <begin position="137"/>
        <end position="146"/>
    </location>
</feature>
<protein>
    <submittedName>
        <fullName evidence="8">Kunitz-type protease inhibitor 3</fullName>
    </submittedName>
</protein>
<dbReference type="InterPro" id="IPR036880">
    <property type="entry name" value="Kunitz_BPTI_sf"/>
</dbReference>
<evidence type="ECO:0000256" key="1">
    <source>
        <dbReference type="ARBA" id="ARBA00004613"/>
    </source>
</evidence>
<dbReference type="GO" id="GO:0004867">
    <property type="term" value="F:serine-type endopeptidase inhibitor activity"/>
    <property type="evidence" value="ECO:0007669"/>
    <property type="project" value="UniProtKB-KW"/>
</dbReference>
<dbReference type="CDD" id="cd00109">
    <property type="entry name" value="Kunitz-type"/>
    <property type="match status" value="1"/>
</dbReference>
<comment type="subcellular location">
    <subcellularLocation>
        <location evidence="1">Secreted</location>
    </subcellularLocation>
</comment>
<dbReference type="FunFam" id="4.10.410.10:FF:000002">
    <property type="entry name" value="WAP, follistatin/kazal, immunoglobulin, kunitz and netrin domain-containing 2"/>
    <property type="match status" value="1"/>
</dbReference>
<feature type="region of interest" description="Disordered" evidence="6">
    <location>
        <begin position="185"/>
        <end position="222"/>
    </location>
</feature>
<dbReference type="InterPro" id="IPR002223">
    <property type="entry name" value="Kunitz_BPTI"/>
</dbReference>
<keyword evidence="2" id="KW-0964">Secreted</keyword>
<keyword evidence="5" id="KW-1015">Disulfide bond</keyword>
<dbReference type="PRINTS" id="PR00759">
    <property type="entry name" value="BASICPTASE"/>
</dbReference>
<dbReference type="PROSITE" id="PS50279">
    <property type="entry name" value="BPTI_KUNITZ_2"/>
    <property type="match status" value="1"/>
</dbReference>
<organism evidence="8">
    <name type="scientific">Ascaris suum</name>
    <name type="common">Pig roundworm</name>
    <name type="synonym">Ascaris lumbricoides</name>
    <dbReference type="NCBI Taxonomy" id="6253"/>
    <lineage>
        <taxon>Eukaryota</taxon>
        <taxon>Metazoa</taxon>
        <taxon>Ecdysozoa</taxon>
        <taxon>Nematoda</taxon>
        <taxon>Chromadorea</taxon>
        <taxon>Rhabditida</taxon>
        <taxon>Spirurina</taxon>
        <taxon>Ascaridomorpha</taxon>
        <taxon>Ascaridoidea</taxon>
        <taxon>Ascarididae</taxon>
        <taxon>Ascaris</taxon>
    </lineage>
</organism>
<evidence type="ECO:0000256" key="2">
    <source>
        <dbReference type="ARBA" id="ARBA00022525"/>
    </source>
</evidence>
<sequence>MSTMETTISVPTVPITTATMNVANTDTTTPTSTSITATTTTMRETTVVTSVASMQAIPETTPSEKISLDVIAAAIEKTEKEHFLPVAPVIAIPHTPPTLSSITAEQPAESVQITTPSISTSESLNSITTTPEIVSVTHSASQSSARFESDEGTIEQSARPALSPVDIDDENAENIETAEEIIESSTQFALTESEEQEEEEPTEQEATHPPKQFVSSSNSDEVEIFGPPLRPPIVPHKEPPRIIGASPSPIEIDEETCVLPPEAGPCVDYVPRWFYNSQTGNCEQFSYGSCGGNTNNFMDRQTCEAKCQSGSDSIKSQVPDRCTHEKDEGYGGGYNVK</sequence>